<keyword evidence="3" id="KW-0862">Zinc</keyword>
<organism evidence="8 9">
    <name type="scientific">Dunaliella salina</name>
    <name type="common">Green alga</name>
    <name type="synonym">Protococcus salinus</name>
    <dbReference type="NCBI Taxonomy" id="3046"/>
    <lineage>
        <taxon>Eukaryota</taxon>
        <taxon>Viridiplantae</taxon>
        <taxon>Chlorophyta</taxon>
        <taxon>core chlorophytes</taxon>
        <taxon>Chlorophyceae</taxon>
        <taxon>CS clade</taxon>
        <taxon>Chlamydomonadales</taxon>
        <taxon>Dunaliellaceae</taxon>
        <taxon>Dunaliella</taxon>
    </lineage>
</organism>
<dbReference type="Proteomes" id="UP000815325">
    <property type="component" value="Unassembled WGS sequence"/>
</dbReference>
<dbReference type="PANTHER" id="PTHR21319:SF53">
    <property type="entry name" value="RING FINGER AND CHY ZINC FINGER DOMAIN-CONTAINING PROTEIN 1"/>
    <property type="match status" value="1"/>
</dbReference>
<accession>A0ABQ7H2X1</accession>
<keyword evidence="9" id="KW-1185">Reference proteome</keyword>
<evidence type="ECO:0000313" key="9">
    <source>
        <dbReference type="Proteomes" id="UP000815325"/>
    </source>
</evidence>
<evidence type="ECO:0000256" key="1">
    <source>
        <dbReference type="ARBA" id="ARBA00022723"/>
    </source>
</evidence>
<dbReference type="PANTHER" id="PTHR21319">
    <property type="entry name" value="RING FINGER AND CHY ZINC FINGER DOMAIN-CONTAINING PROTEIN 1"/>
    <property type="match status" value="1"/>
</dbReference>
<evidence type="ECO:0000259" key="5">
    <source>
        <dbReference type="PROSITE" id="PS50089"/>
    </source>
</evidence>
<dbReference type="InterPro" id="IPR013083">
    <property type="entry name" value="Znf_RING/FYVE/PHD"/>
</dbReference>
<feature type="domain" description="CTCHY-type" evidence="7">
    <location>
        <begin position="34"/>
        <end position="98"/>
    </location>
</feature>
<evidence type="ECO:0000256" key="2">
    <source>
        <dbReference type="ARBA" id="ARBA00022771"/>
    </source>
</evidence>
<dbReference type="InterPro" id="IPR039512">
    <property type="entry name" value="RCHY1_zinc-ribbon"/>
</dbReference>
<dbReference type="Gene3D" id="3.30.40.10">
    <property type="entry name" value="Zinc/RING finger domain, C3HC4 (zinc finger)"/>
    <property type="match status" value="1"/>
</dbReference>
<dbReference type="Pfam" id="PF14599">
    <property type="entry name" value="zinc_ribbon_6"/>
    <property type="match status" value="1"/>
</dbReference>
<evidence type="ECO:0000256" key="4">
    <source>
        <dbReference type="PROSITE-ProRule" id="PRU00601"/>
    </source>
</evidence>
<dbReference type="SUPFAM" id="SSF161219">
    <property type="entry name" value="CHY zinc finger-like"/>
    <property type="match status" value="1"/>
</dbReference>
<dbReference type="EMBL" id="MU069491">
    <property type="protein sequence ID" value="KAF5841208.1"/>
    <property type="molecule type" value="Genomic_DNA"/>
</dbReference>
<dbReference type="PROSITE" id="PS51266">
    <property type="entry name" value="ZF_CHY"/>
    <property type="match status" value="1"/>
</dbReference>
<keyword evidence="1" id="KW-0479">Metal-binding</keyword>
<name>A0ABQ7H2X1_DUNSA</name>
<dbReference type="Gene3D" id="2.20.28.10">
    <property type="match status" value="1"/>
</dbReference>
<sequence>MHTLDRKAVKELICALCETRQPAGRTCISCGVAFGQYTCLDCNFFDDDVSKRQFHCNACGICRVGGRDNYFHCSTCNCCYAIQLQNTHVCIENSMHNNCPVCFEYIFDSVNPICVLPCGHTIHQDCLHKLQQHAMYVCPSCNKNYLSEASMERVWESMDAAVASTPMPPEYRDMQVDILCNNCLARSRVNFHVVGHKCQRCGGYNTQRI</sequence>
<dbReference type="Pfam" id="PF13639">
    <property type="entry name" value="zf-RING_2"/>
    <property type="match status" value="1"/>
</dbReference>
<dbReference type="InterPro" id="IPR008913">
    <property type="entry name" value="Znf_CHY"/>
</dbReference>
<evidence type="ECO:0000259" key="7">
    <source>
        <dbReference type="PROSITE" id="PS51270"/>
    </source>
</evidence>
<dbReference type="PROSITE" id="PS51270">
    <property type="entry name" value="ZF_CTCHY"/>
    <property type="match status" value="1"/>
</dbReference>
<reference evidence="8" key="1">
    <citation type="submission" date="2017-08" db="EMBL/GenBank/DDBJ databases">
        <authorList>
            <person name="Polle J.E."/>
            <person name="Barry K."/>
            <person name="Cushman J."/>
            <person name="Schmutz J."/>
            <person name="Tran D."/>
            <person name="Hathwaick L.T."/>
            <person name="Yim W.C."/>
            <person name="Jenkins J."/>
            <person name="Mckie-Krisberg Z.M."/>
            <person name="Prochnik S."/>
            <person name="Lindquist E."/>
            <person name="Dockter R.B."/>
            <person name="Adam C."/>
            <person name="Molina H."/>
            <person name="Bunkerborg J."/>
            <person name="Jin E."/>
            <person name="Buchheim M."/>
            <person name="Magnuson J."/>
        </authorList>
    </citation>
    <scope>NUCLEOTIDE SEQUENCE</scope>
    <source>
        <strain evidence="8">CCAP 19/18</strain>
    </source>
</reference>
<dbReference type="InterPro" id="IPR037275">
    <property type="entry name" value="Znf_CTCHY_sf"/>
</dbReference>
<comment type="caution">
    <text evidence="8">The sequence shown here is derived from an EMBL/GenBank/DDBJ whole genome shotgun (WGS) entry which is preliminary data.</text>
</comment>
<dbReference type="SUPFAM" id="SSF57850">
    <property type="entry name" value="RING/U-box"/>
    <property type="match status" value="1"/>
</dbReference>
<evidence type="ECO:0000259" key="6">
    <source>
        <dbReference type="PROSITE" id="PS51266"/>
    </source>
</evidence>
<gene>
    <name evidence="8" type="ORF">DUNSADRAFT_13853</name>
</gene>
<feature type="domain" description="CHY-type" evidence="6">
    <location>
        <begin position="1"/>
        <end position="32"/>
    </location>
</feature>
<evidence type="ECO:0000313" key="8">
    <source>
        <dbReference type="EMBL" id="KAF5841208.1"/>
    </source>
</evidence>
<dbReference type="InterPro" id="IPR017921">
    <property type="entry name" value="Znf_CTCHY"/>
</dbReference>
<dbReference type="SMART" id="SM00184">
    <property type="entry name" value="RING"/>
    <property type="match status" value="1"/>
</dbReference>
<protein>
    <submittedName>
        <fullName evidence="8">Zinc-ribbon-domain-containing protein</fullName>
    </submittedName>
</protein>
<proteinExistence type="predicted"/>
<dbReference type="SUPFAM" id="SSF161245">
    <property type="entry name" value="Zinc hairpin stack"/>
    <property type="match status" value="1"/>
</dbReference>
<dbReference type="InterPro" id="IPR001841">
    <property type="entry name" value="Znf_RING"/>
</dbReference>
<feature type="domain" description="RING-type" evidence="5">
    <location>
        <begin position="99"/>
        <end position="142"/>
    </location>
</feature>
<dbReference type="InterPro" id="IPR037274">
    <property type="entry name" value="Znf_CHY_sf"/>
</dbReference>
<dbReference type="PROSITE" id="PS50089">
    <property type="entry name" value="ZF_RING_2"/>
    <property type="match status" value="1"/>
</dbReference>
<keyword evidence="2 4" id="KW-0863">Zinc-finger</keyword>
<evidence type="ECO:0000256" key="3">
    <source>
        <dbReference type="ARBA" id="ARBA00022833"/>
    </source>
</evidence>